<proteinExistence type="predicted"/>
<evidence type="ECO:0000313" key="9">
    <source>
        <dbReference type="Proteomes" id="UP000177998"/>
    </source>
</evidence>
<comment type="caution">
    <text evidence="8">The sequence shown here is derived from an EMBL/GenBank/DDBJ whole genome shotgun (WGS) entry which is preliminary data.</text>
</comment>
<dbReference type="GO" id="GO:0005886">
    <property type="term" value="C:plasma membrane"/>
    <property type="evidence" value="ECO:0007669"/>
    <property type="project" value="TreeGrafter"/>
</dbReference>
<evidence type="ECO:0000256" key="6">
    <source>
        <dbReference type="SAM" id="Phobius"/>
    </source>
</evidence>
<accession>A0A1F6FYP5</accession>
<keyword evidence="3 6" id="KW-0812">Transmembrane</keyword>
<dbReference type="EMBL" id="MFMZ01000027">
    <property type="protein sequence ID" value="OGG90964.1"/>
    <property type="molecule type" value="Genomic_DNA"/>
</dbReference>
<keyword evidence="2" id="KW-0132">Cell division</keyword>
<reference evidence="8 9" key="1">
    <citation type="journal article" date="2016" name="Nat. Commun.">
        <title>Thousands of microbial genomes shed light on interconnected biogeochemical processes in an aquifer system.</title>
        <authorList>
            <person name="Anantharaman K."/>
            <person name="Brown C.T."/>
            <person name="Hug L.A."/>
            <person name="Sharon I."/>
            <person name="Castelle C.J."/>
            <person name="Probst A.J."/>
            <person name="Thomas B.C."/>
            <person name="Singh A."/>
            <person name="Wilkins M.J."/>
            <person name="Karaoz U."/>
            <person name="Brodie E.L."/>
            <person name="Williams K.H."/>
            <person name="Hubbard S.S."/>
            <person name="Banfield J.F."/>
        </authorList>
    </citation>
    <scope>NUCLEOTIDE SEQUENCE [LARGE SCALE GENOMIC DNA]</scope>
</reference>
<dbReference type="InterPro" id="IPR005548">
    <property type="entry name" value="Cell_div_FtsQ/DivIB_C"/>
</dbReference>
<protein>
    <recommendedName>
        <fullName evidence="7">Cell division protein FtsQ/DivIB C-terminal domain-containing protein</fullName>
    </recommendedName>
</protein>
<dbReference type="STRING" id="1798564.A3H55_01970"/>
<keyword evidence="4 6" id="KW-1133">Transmembrane helix</keyword>
<keyword evidence="5" id="KW-0131">Cell cycle</keyword>
<evidence type="ECO:0000256" key="5">
    <source>
        <dbReference type="ARBA" id="ARBA00023306"/>
    </source>
</evidence>
<dbReference type="InterPro" id="IPR050487">
    <property type="entry name" value="FtsQ_DivIB"/>
</dbReference>
<evidence type="ECO:0000256" key="3">
    <source>
        <dbReference type="ARBA" id="ARBA00022692"/>
    </source>
</evidence>
<dbReference type="Proteomes" id="UP000177998">
    <property type="component" value="Unassembled WGS sequence"/>
</dbReference>
<evidence type="ECO:0000259" key="7">
    <source>
        <dbReference type="Pfam" id="PF03799"/>
    </source>
</evidence>
<dbReference type="PANTHER" id="PTHR37820:SF1">
    <property type="entry name" value="CELL DIVISION PROTEIN FTSQ"/>
    <property type="match status" value="1"/>
</dbReference>
<name>A0A1F6FYP5_9BACT</name>
<evidence type="ECO:0000313" key="8">
    <source>
        <dbReference type="EMBL" id="OGG90964.1"/>
    </source>
</evidence>
<keyword evidence="6" id="KW-0472">Membrane</keyword>
<dbReference type="Pfam" id="PF03799">
    <property type="entry name" value="FtsQ_DivIB_C"/>
    <property type="match status" value="1"/>
</dbReference>
<organism evidence="8 9">
    <name type="scientific">Candidatus Kuenenbacteria bacterium RIFCSPLOWO2_02_FULL_42_16</name>
    <dbReference type="NCBI Taxonomy" id="1798564"/>
    <lineage>
        <taxon>Bacteria</taxon>
        <taxon>Candidatus Kueneniibacteriota</taxon>
    </lineage>
</organism>
<dbReference type="GO" id="GO:0051301">
    <property type="term" value="P:cell division"/>
    <property type="evidence" value="ECO:0007669"/>
    <property type="project" value="UniProtKB-KW"/>
</dbReference>
<gene>
    <name evidence="8" type="ORF">A3H55_01970</name>
</gene>
<feature type="transmembrane region" description="Helical" evidence="6">
    <location>
        <begin position="33"/>
        <end position="52"/>
    </location>
</feature>
<evidence type="ECO:0000256" key="4">
    <source>
        <dbReference type="ARBA" id="ARBA00022989"/>
    </source>
</evidence>
<dbReference type="PANTHER" id="PTHR37820">
    <property type="entry name" value="CELL DIVISION PROTEIN DIVIB"/>
    <property type="match status" value="1"/>
</dbReference>
<evidence type="ECO:0000256" key="1">
    <source>
        <dbReference type="ARBA" id="ARBA00022475"/>
    </source>
</evidence>
<keyword evidence="1" id="KW-1003">Cell membrane</keyword>
<feature type="domain" description="Cell division protein FtsQ/DivIB C-terminal" evidence="7">
    <location>
        <begin position="140"/>
        <end position="269"/>
    </location>
</feature>
<dbReference type="AlphaFoldDB" id="A0A1F6FYP5"/>
<evidence type="ECO:0000256" key="2">
    <source>
        <dbReference type="ARBA" id="ARBA00022618"/>
    </source>
</evidence>
<sequence length="277" mass="31944">MDRKFFKNKEQLEVLASRVSSGRLERGARKKKVILATMIILIIISGLIYALIYSPIFKIEKITVEGVNGVDVLNQIQIAANKYTSGYKLLFLPRDNLLFLDKEGLIRFLSENTPVEEIKVGKKLFETLVISGQEKLPVLLWQEGQQNYYIDKTGLVMAAVNKENIKYSLTTINRGTTTPVVVGRKIIDERNVGFIQEALDQIQQQLRDYPVVRVEANDFSNNEIKFYAAEGWYFVLNTRLALDKPLDNLVEFLKQKESEILQLKYIDLRVEDKIFYK</sequence>